<dbReference type="RefSeq" id="WP_263573937.1">
    <property type="nucleotide sequence ID" value="NZ_JAJIRN010000015.1"/>
</dbReference>
<proteinExistence type="predicted"/>
<gene>
    <name evidence="1" type="ORF">LNV07_24975</name>
</gene>
<sequence length="222" mass="24512">MSFPFGVPTLQDSPSLRVEVLADAVLGGFVGRGLDLLSPQEASTLEVRRVLDGASELIRLSPTLSSTVHTVAKSIHLLRQDDPSIDVSFSDPEIPFSIFVSVCPNANLASYRLAEAIIHEAMHLQLTLIEKTVPLLKDGSATFYSPWKQTERPASGLLHALYVFGVINEWLELLVEAGLGEHYAVERRAAIASEIELVDAMSLKYELSFDGLRLMERLVRQR</sequence>
<evidence type="ECO:0000313" key="2">
    <source>
        <dbReference type="Proteomes" id="UP001209701"/>
    </source>
</evidence>
<dbReference type="Proteomes" id="UP001209701">
    <property type="component" value="Unassembled WGS sequence"/>
</dbReference>
<comment type="caution">
    <text evidence="1">The sequence shown here is derived from an EMBL/GenBank/DDBJ whole genome shotgun (WGS) entry which is preliminary data.</text>
</comment>
<protein>
    <submittedName>
        <fullName evidence="1">HEXXH motif-containing putative peptide modification protein</fullName>
    </submittedName>
</protein>
<reference evidence="1 2" key="1">
    <citation type="submission" date="2021-11" db="EMBL/GenBank/DDBJ databases">
        <authorList>
            <person name="Liang Q."/>
            <person name="Mou H."/>
            <person name="Liu Z."/>
        </authorList>
    </citation>
    <scope>NUCLEOTIDE SEQUENCE [LARGE SCALE GENOMIC DNA]</scope>
    <source>
        <strain evidence="1 2">CHU3</strain>
    </source>
</reference>
<organism evidence="1 2">
    <name type="scientific">Roseateles oligotrophus</name>
    <dbReference type="NCBI Taxonomy" id="1769250"/>
    <lineage>
        <taxon>Bacteria</taxon>
        <taxon>Pseudomonadati</taxon>
        <taxon>Pseudomonadota</taxon>
        <taxon>Betaproteobacteria</taxon>
        <taxon>Burkholderiales</taxon>
        <taxon>Sphaerotilaceae</taxon>
        <taxon>Roseateles</taxon>
    </lineage>
</organism>
<name>A0ABT2YMR6_9BURK</name>
<dbReference type="InterPro" id="IPR026337">
    <property type="entry name" value="AKG_HExxH"/>
</dbReference>
<dbReference type="EMBL" id="JAJIRN010000015">
    <property type="protein sequence ID" value="MCV2371357.1"/>
    <property type="molecule type" value="Genomic_DNA"/>
</dbReference>
<accession>A0ABT2YMR6</accession>
<keyword evidence="2" id="KW-1185">Reference proteome</keyword>
<dbReference type="NCBIfam" id="TIGR04267">
    <property type="entry name" value="mod_HExxH"/>
    <property type="match status" value="1"/>
</dbReference>
<evidence type="ECO:0000313" key="1">
    <source>
        <dbReference type="EMBL" id="MCV2371357.1"/>
    </source>
</evidence>